<proteinExistence type="inferred from homology"/>
<dbReference type="Pfam" id="PF00902">
    <property type="entry name" value="TatC"/>
    <property type="match status" value="1"/>
</dbReference>
<evidence type="ECO:0000256" key="5">
    <source>
        <dbReference type="SAM" id="Phobius"/>
    </source>
</evidence>
<feature type="transmembrane region" description="Helical" evidence="5">
    <location>
        <begin position="75"/>
        <end position="94"/>
    </location>
</feature>
<sequence length="270" mass="30539">MNNNEMSFIEHLLELRDRLVRSIMIIAIIFAIIFPFSNEVYEFVALPILQVLPKDAGLIAIGVISPFLTPLKMSLIFAVYLAMPFLLHQIWSYIAPALYKHEKKMAVPLLVSSTVLFYCGLAFSYYVVMPVVFGFLTSIGPKVVSVTPDIQFYLDFVLKMSFAFGVAFEVPIATILLLIGGVTTVEKLSKQRPYIVIIAFVVGMLLTPPDVISQILIAIPMWLLFEGGLLVYRFLIPKSKITNNDDLEENDDDINDDDFDEIEKEFNKLQ</sequence>
<gene>
    <name evidence="6" type="ORF">MNB_SUP05-5-92</name>
</gene>
<evidence type="ECO:0000313" key="6">
    <source>
        <dbReference type="EMBL" id="SFV67746.1"/>
    </source>
</evidence>
<evidence type="ECO:0000256" key="2">
    <source>
        <dbReference type="ARBA" id="ARBA00022692"/>
    </source>
</evidence>
<evidence type="ECO:0000256" key="3">
    <source>
        <dbReference type="ARBA" id="ARBA00022989"/>
    </source>
</evidence>
<dbReference type="InterPro" id="IPR002033">
    <property type="entry name" value="TatC"/>
</dbReference>
<dbReference type="GO" id="GO:0043953">
    <property type="term" value="P:protein transport by the Tat complex"/>
    <property type="evidence" value="ECO:0007669"/>
    <property type="project" value="TreeGrafter"/>
</dbReference>
<dbReference type="AlphaFoldDB" id="A0A1W1CPK7"/>
<keyword evidence="4 5" id="KW-0472">Membrane</keyword>
<organism evidence="6">
    <name type="scientific">hydrothermal vent metagenome</name>
    <dbReference type="NCBI Taxonomy" id="652676"/>
    <lineage>
        <taxon>unclassified sequences</taxon>
        <taxon>metagenomes</taxon>
        <taxon>ecological metagenomes</taxon>
    </lineage>
</organism>
<dbReference type="PRINTS" id="PR01840">
    <property type="entry name" value="TATCFAMILY"/>
</dbReference>
<dbReference type="EMBL" id="FPHJ01000058">
    <property type="protein sequence ID" value="SFV67746.1"/>
    <property type="molecule type" value="Genomic_DNA"/>
</dbReference>
<accession>A0A1W1CPK7</accession>
<dbReference type="GO" id="GO:0033281">
    <property type="term" value="C:TAT protein transport complex"/>
    <property type="evidence" value="ECO:0007669"/>
    <property type="project" value="TreeGrafter"/>
</dbReference>
<feature type="transmembrane region" description="Helical" evidence="5">
    <location>
        <begin position="115"/>
        <end position="136"/>
    </location>
</feature>
<protein>
    <submittedName>
        <fullName evidence="6">Twin-arginine translocation protein TatC</fullName>
    </submittedName>
</protein>
<keyword evidence="2 5" id="KW-0812">Transmembrane</keyword>
<feature type="transmembrane region" description="Helical" evidence="5">
    <location>
        <begin position="215"/>
        <end position="235"/>
    </location>
</feature>
<evidence type="ECO:0000256" key="4">
    <source>
        <dbReference type="ARBA" id="ARBA00023136"/>
    </source>
</evidence>
<feature type="transmembrane region" description="Helical" evidence="5">
    <location>
        <begin position="20"/>
        <end position="37"/>
    </location>
</feature>
<feature type="transmembrane region" description="Helical" evidence="5">
    <location>
        <begin position="192"/>
        <end position="209"/>
    </location>
</feature>
<dbReference type="GO" id="GO:0065002">
    <property type="term" value="P:intracellular protein transmembrane transport"/>
    <property type="evidence" value="ECO:0007669"/>
    <property type="project" value="TreeGrafter"/>
</dbReference>
<dbReference type="GO" id="GO:0009977">
    <property type="term" value="F:proton motive force dependent protein transmembrane transporter activity"/>
    <property type="evidence" value="ECO:0007669"/>
    <property type="project" value="TreeGrafter"/>
</dbReference>
<dbReference type="PANTHER" id="PTHR30371:SF0">
    <property type="entry name" value="SEC-INDEPENDENT PROTEIN TRANSLOCASE PROTEIN TATC, CHLOROPLASTIC-RELATED"/>
    <property type="match status" value="1"/>
</dbReference>
<evidence type="ECO:0000256" key="1">
    <source>
        <dbReference type="ARBA" id="ARBA00004141"/>
    </source>
</evidence>
<feature type="transmembrane region" description="Helical" evidence="5">
    <location>
        <begin position="156"/>
        <end position="180"/>
    </location>
</feature>
<dbReference type="HAMAP" id="MF_00902">
    <property type="entry name" value="TatC"/>
    <property type="match status" value="1"/>
</dbReference>
<keyword evidence="3 5" id="KW-1133">Transmembrane helix</keyword>
<name>A0A1W1CPK7_9ZZZZ</name>
<reference evidence="6" key="1">
    <citation type="submission" date="2016-10" db="EMBL/GenBank/DDBJ databases">
        <authorList>
            <person name="de Groot N.N."/>
        </authorList>
    </citation>
    <scope>NUCLEOTIDE SEQUENCE</scope>
</reference>
<dbReference type="PANTHER" id="PTHR30371">
    <property type="entry name" value="SEC-INDEPENDENT PROTEIN TRANSLOCASE PROTEIN TATC"/>
    <property type="match status" value="1"/>
</dbReference>
<dbReference type="NCBIfam" id="TIGR00945">
    <property type="entry name" value="tatC"/>
    <property type="match status" value="1"/>
</dbReference>
<comment type="subcellular location">
    <subcellularLocation>
        <location evidence="1">Membrane</location>
        <topology evidence="1">Multi-pass membrane protein</topology>
    </subcellularLocation>
</comment>